<dbReference type="GO" id="GO:0006508">
    <property type="term" value="P:proteolysis"/>
    <property type="evidence" value="ECO:0007669"/>
    <property type="project" value="UniProtKB-KW"/>
</dbReference>
<dbReference type="Gene3D" id="3.40.50.1820">
    <property type="entry name" value="alpha/beta hydrolase"/>
    <property type="match status" value="1"/>
</dbReference>
<dbReference type="SUPFAM" id="SSF50993">
    <property type="entry name" value="Peptidase/esterase 'gauge' domain"/>
    <property type="match status" value="1"/>
</dbReference>
<dbReference type="GO" id="GO:0004252">
    <property type="term" value="F:serine-type endopeptidase activity"/>
    <property type="evidence" value="ECO:0007669"/>
    <property type="project" value="InterPro"/>
</dbReference>
<dbReference type="Pfam" id="PF02897">
    <property type="entry name" value="Peptidase_S9_N"/>
    <property type="match status" value="1"/>
</dbReference>
<evidence type="ECO:0000256" key="4">
    <source>
        <dbReference type="ARBA" id="ARBA00022825"/>
    </source>
</evidence>
<evidence type="ECO:0000313" key="8">
    <source>
        <dbReference type="Proteomes" id="UP000318297"/>
    </source>
</evidence>
<keyword evidence="8" id="KW-1185">Reference proteome</keyword>
<proteinExistence type="inferred from homology"/>
<feature type="domain" description="Peptidase S9 prolyl oligopeptidase catalytic" evidence="5">
    <location>
        <begin position="478"/>
        <end position="698"/>
    </location>
</feature>
<dbReference type="InterPro" id="IPR002470">
    <property type="entry name" value="Peptidase_S9A"/>
</dbReference>
<dbReference type="Pfam" id="PF00326">
    <property type="entry name" value="Peptidase_S9"/>
    <property type="match status" value="1"/>
</dbReference>
<dbReference type="InterPro" id="IPR023302">
    <property type="entry name" value="Pept_S9A_N"/>
</dbReference>
<sequence>MSHVEPPVAQRIQHSRTFHGDTVVDDYEWLRDKENPEVVAHLEAENAYTMARTSHLSPLADQVFAEIKAHTQETDVSVPVRLHDWWYFTRTQEGAQYPLHCRVPYDAGAVAPQIDAGAPLVGEQVLIDGNREAQGQEFFELGALEVDPTGARIAVLVDFAGDERYALQVRDVATGDVLDEAVGGAGYGVAWSCDGQWVFYTRVDDAWRQFQVWRHHVGSSADQDVLVLQEDDEVFGLGFDVSRDERWLILHAGSSTTGEVRLLDLQQPTGDPVLVQQRQAGLDYSVEVDGDRILITHNASRVDFDISWAPMATPRQEHWQPLMSAGEGERILGVDAFESFLAVTMRSGGLPAVRIIAKDGDGYGSPRPVPVEGGLRAVRVGSTPMYDSRTLQLLVTSFLVAGDTYDLDVASDGAVLLKRRHVPGFDPQQYVEERLWVTATDGRSVPVSMVRARGIQPDGTNPGYLYGYGSYEIPIDASFSAARLSLLDRGVVFAIAHIRGGGELGRGWYDEGKLLAKRNTFTDFVDCARALIDLGWVAPDRLAAEGRSAGGLLMGAVVNLAPELFRVVHAGVPFVDALTTILDPTLPLTAGEWEEWGNPIESREVYDYMKSYTPYENIQAVDYPAILATTSVNDTRVFFVEPTKWVQRLRETVTSDHSDRPILQKTEIVAGHGGRSGRYDAWHDTAFEYAFMLDQLGATQLLNGTVA</sequence>
<keyword evidence="2" id="KW-0645">Protease</keyword>
<dbReference type="Proteomes" id="UP000318297">
    <property type="component" value="Unassembled WGS sequence"/>
</dbReference>
<comment type="similarity">
    <text evidence="1">Belongs to the peptidase S9A family.</text>
</comment>
<keyword evidence="4" id="KW-0720">Serine protease</keyword>
<comment type="caution">
    <text evidence="7">The sequence shown here is derived from an EMBL/GenBank/DDBJ whole genome shotgun (WGS) entry which is preliminary data.</text>
</comment>
<dbReference type="AlphaFoldDB" id="A0A561ECB2"/>
<protein>
    <submittedName>
        <fullName evidence="7">Oligopeptidase B</fullName>
    </submittedName>
</protein>
<keyword evidence="3" id="KW-0378">Hydrolase</keyword>
<dbReference type="InterPro" id="IPR051543">
    <property type="entry name" value="Serine_Peptidase_S9A"/>
</dbReference>
<dbReference type="SUPFAM" id="SSF53474">
    <property type="entry name" value="alpha/beta-Hydrolases"/>
    <property type="match status" value="1"/>
</dbReference>
<feature type="domain" description="Peptidase S9A N-terminal" evidence="6">
    <location>
        <begin position="7"/>
        <end position="419"/>
    </location>
</feature>
<dbReference type="InterPro" id="IPR001375">
    <property type="entry name" value="Peptidase_S9_cat"/>
</dbReference>
<evidence type="ECO:0000256" key="2">
    <source>
        <dbReference type="ARBA" id="ARBA00022670"/>
    </source>
</evidence>
<evidence type="ECO:0000259" key="5">
    <source>
        <dbReference type="Pfam" id="PF00326"/>
    </source>
</evidence>
<dbReference type="PANTHER" id="PTHR11757">
    <property type="entry name" value="PROTEASE FAMILY S9A OLIGOPEPTIDASE"/>
    <property type="match status" value="1"/>
</dbReference>
<evidence type="ECO:0000259" key="6">
    <source>
        <dbReference type="Pfam" id="PF02897"/>
    </source>
</evidence>
<dbReference type="EMBL" id="VIVQ01000001">
    <property type="protein sequence ID" value="TWE13227.1"/>
    <property type="molecule type" value="Genomic_DNA"/>
</dbReference>
<name>A0A561ECB2_9MICO</name>
<dbReference type="InterPro" id="IPR029058">
    <property type="entry name" value="AB_hydrolase_fold"/>
</dbReference>
<dbReference type="PANTHER" id="PTHR11757:SF19">
    <property type="entry name" value="PROLYL ENDOPEPTIDASE-LIKE"/>
    <property type="match status" value="1"/>
</dbReference>
<dbReference type="Gene3D" id="2.130.10.120">
    <property type="entry name" value="Prolyl oligopeptidase, N-terminal domain"/>
    <property type="match status" value="1"/>
</dbReference>
<accession>A0A561ECB2</accession>
<evidence type="ECO:0000313" key="7">
    <source>
        <dbReference type="EMBL" id="TWE13227.1"/>
    </source>
</evidence>
<evidence type="ECO:0000256" key="1">
    <source>
        <dbReference type="ARBA" id="ARBA00005228"/>
    </source>
</evidence>
<evidence type="ECO:0000256" key="3">
    <source>
        <dbReference type="ARBA" id="ARBA00022801"/>
    </source>
</evidence>
<reference evidence="7 8" key="1">
    <citation type="submission" date="2019-06" db="EMBL/GenBank/DDBJ databases">
        <title>Sequencing the genomes of 1000 actinobacteria strains.</title>
        <authorList>
            <person name="Klenk H.-P."/>
        </authorList>
    </citation>
    <scope>NUCLEOTIDE SEQUENCE [LARGE SCALE GENOMIC DNA]</scope>
    <source>
        <strain evidence="7 8">DSM 19560</strain>
    </source>
</reference>
<organism evidence="7 8">
    <name type="scientific">Rudaeicoccus suwonensis</name>
    <dbReference type="NCBI Taxonomy" id="657409"/>
    <lineage>
        <taxon>Bacteria</taxon>
        <taxon>Bacillati</taxon>
        <taxon>Actinomycetota</taxon>
        <taxon>Actinomycetes</taxon>
        <taxon>Micrococcales</taxon>
        <taxon>Dermacoccaceae</taxon>
        <taxon>Rudaeicoccus</taxon>
    </lineage>
</organism>
<dbReference type="RefSeq" id="WP_246104560.1">
    <property type="nucleotide sequence ID" value="NZ_VIVQ01000001.1"/>
</dbReference>
<dbReference type="PRINTS" id="PR00862">
    <property type="entry name" value="PROLIGOPTASE"/>
</dbReference>
<gene>
    <name evidence="7" type="ORF">BKA23_2056</name>
</gene>